<evidence type="ECO:0000256" key="8">
    <source>
        <dbReference type="HAMAP-Rule" id="MF_00222"/>
    </source>
</evidence>
<dbReference type="SUPFAM" id="SSF51735">
    <property type="entry name" value="NAD(P)-binding Rossmann-fold domains"/>
    <property type="match status" value="1"/>
</dbReference>
<name>A0ABT1W2T5_9PROT</name>
<dbReference type="GO" id="GO:0004764">
    <property type="term" value="F:shikimate 3-dehydrogenase (NADP+) activity"/>
    <property type="evidence" value="ECO:0007669"/>
    <property type="project" value="UniProtKB-EC"/>
</dbReference>
<feature type="binding site" evidence="8">
    <location>
        <position position="108"/>
    </location>
    <ligand>
        <name>shikimate</name>
        <dbReference type="ChEBI" id="CHEBI:36208"/>
    </ligand>
</feature>
<evidence type="ECO:0000256" key="3">
    <source>
        <dbReference type="ARBA" id="ARBA00022605"/>
    </source>
</evidence>
<dbReference type="InterPro" id="IPR011342">
    <property type="entry name" value="Shikimate_DH"/>
</dbReference>
<comment type="pathway">
    <text evidence="1 8">Metabolic intermediate biosynthesis; chorismate biosynthesis; chorismate from D-erythrose 4-phosphate and phosphoenolpyruvate: step 4/7.</text>
</comment>
<accession>A0ABT1W2T5</accession>
<comment type="caution">
    <text evidence="11">The sequence shown here is derived from an EMBL/GenBank/DDBJ whole genome shotgun (WGS) entry which is preliminary data.</text>
</comment>
<dbReference type="HAMAP" id="MF_00222">
    <property type="entry name" value="Shikimate_DH_AroE"/>
    <property type="match status" value="1"/>
</dbReference>
<feature type="binding site" evidence="8">
    <location>
        <position position="226"/>
    </location>
    <ligand>
        <name>shikimate</name>
        <dbReference type="ChEBI" id="CHEBI:36208"/>
    </ligand>
</feature>
<keyword evidence="12" id="KW-1185">Reference proteome</keyword>
<feature type="binding site" evidence="8">
    <location>
        <position position="67"/>
    </location>
    <ligand>
        <name>shikimate</name>
        <dbReference type="ChEBI" id="CHEBI:36208"/>
    </ligand>
</feature>
<feature type="binding site" evidence="8">
    <location>
        <begin position="132"/>
        <end position="136"/>
    </location>
    <ligand>
        <name>NADP(+)</name>
        <dbReference type="ChEBI" id="CHEBI:58349"/>
    </ligand>
</feature>
<evidence type="ECO:0000256" key="5">
    <source>
        <dbReference type="ARBA" id="ARBA00023002"/>
    </source>
</evidence>
<dbReference type="InterPro" id="IPR013708">
    <property type="entry name" value="Shikimate_DH-bd_N"/>
</dbReference>
<feature type="active site" description="Proton acceptor" evidence="8">
    <location>
        <position position="71"/>
    </location>
</feature>
<dbReference type="Proteomes" id="UP001524587">
    <property type="component" value="Unassembled WGS sequence"/>
</dbReference>
<feature type="domain" description="Quinate/shikimate 5-dehydrogenase/glutamyl-tRNA reductase" evidence="9">
    <location>
        <begin position="128"/>
        <end position="171"/>
    </location>
</feature>
<dbReference type="EMBL" id="JAMSKV010000001">
    <property type="protein sequence ID" value="MCQ8277169.1"/>
    <property type="molecule type" value="Genomic_DNA"/>
</dbReference>
<feature type="binding site" evidence="8">
    <location>
        <position position="83"/>
    </location>
    <ligand>
        <name>NADP(+)</name>
        <dbReference type="ChEBI" id="CHEBI:58349"/>
    </ligand>
</feature>
<dbReference type="PANTHER" id="PTHR21089:SF1">
    <property type="entry name" value="BIFUNCTIONAL 3-DEHYDROQUINATE DEHYDRATASE_SHIKIMATE DEHYDROGENASE, CHLOROPLASTIC"/>
    <property type="match status" value="1"/>
</dbReference>
<protein>
    <recommendedName>
        <fullName evidence="2 8">Shikimate dehydrogenase (NADP(+))</fullName>
        <shortName evidence="8">SDH</shortName>
        <ecNumber evidence="2 8">1.1.1.25</ecNumber>
    </recommendedName>
</protein>
<evidence type="ECO:0000313" key="11">
    <source>
        <dbReference type="EMBL" id="MCQ8277169.1"/>
    </source>
</evidence>
<dbReference type="PANTHER" id="PTHR21089">
    <property type="entry name" value="SHIKIMATE DEHYDROGENASE"/>
    <property type="match status" value="1"/>
</dbReference>
<keyword evidence="3 8" id="KW-0028">Amino-acid biosynthesis</keyword>
<dbReference type="SUPFAM" id="SSF53223">
    <property type="entry name" value="Aminoacid dehydrogenase-like, N-terminal domain"/>
    <property type="match status" value="1"/>
</dbReference>
<feature type="domain" description="Shikimate dehydrogenase substrate binding N-terminal" evidence="10">
    <location>
        <begin position="12"/>
        <end position="94"/>
    </location>
</feature>
<feature type="binding site" evidence="8">
    <location>
        <begin position="20"/>
        <end position="22"/>
    </location>
    <ligand>
        <name>shikimate</name>
        <dbReference type="ChEBI" id="CHEBI:36208"/>
    </ligand>
</feature>
<evidence type="ECO:0000256" key="2">
    <source>
        <dbReference type="ARBA" id="ARBA00012962"/>
    </source>
</evidence>
<reference evidence="11 12" key="1">
    <citation type="submission" date="2022-06" db="EMBL/GenBank/DDBJ databases">
        <title>Endosaccharibacter gen. nov., sp. nov., endophytic bacteria isolated from sugarcane.</title>
        <authorList>
            <person name="Pitiwittayakul N."/>
            <person name="Yukphan P."/>
            <person name="Charoenyingcharoen P."/>
            <person name="Tanasupawat S."/>
        </authorList>
    </citation>
    <scope>NUCLEOTIDE SEQUENCE [LARGE SCALE GENOMIC DNA]</scope>
    <source>
        <strain evidence="11 12">KSS8</strain>
    </source>
</reference>
<feature type="binding site" evidence="8">
    <location>
        <begin position="155"/>
        <end position="160"/>
    </location>
    <ligand>
        <name>NADP(+)</name>
        <dbReference type="ChEBI" id="CHEBI:58349"/>
    </ligand>
</feature>
<evidence type="ECO:0000256" key="6">
    <source>
        <dbReference type="ARBA" id="ARBA00023141"/>
    </source>
</evidence>
<dbReference type="NCBIfam" id="NF001312">
    <property type="entry name" value="PRK00258.1-4"/>
    <property type="match status" value="1"/>
</dbReference>
<dbReference type="InterPro" id="IPR036291">
    <property type="entry name" value="NAD(P)-bd_dom_sf"/>
</dbReference>
<comment type="similarity">
    <text evidence="8">Belongs to the shikimate dehydrogenase family.</text>
</comment>
<evidence type="ECO:0000256" key="1">
    <source>
        <dbReference type="ARBA" id="ARBA00004871"/>
    </source>
</evidence>
<comment type="catalytic activity">
    <reaction evidence="7 8">
        <text>shikimate + NADP(+) = 3-dehydroshikimate + NADPH + H(+)</text>
        <dbReference type="Rhea" id="RHEA:17737"/>
        <dbReference type="ChEBI" id="CHEBI:15378"/>
        <dbReference type="ChEBI" id="CHEBI:16630"/>
        <dbReference type="ChEBI" id="CHEBI:36208"/>
        <dbReference type="ChEBI" id="CHEBI:57783"/>
        <dbReference type="ChEBI" id="CHEBI:58349"/>
        <dbReference type="EC" id="1.1.1.25"/>
    </reaction>
</comment>
<evidence type="ECO:0000256" key="7">
    <source>
        <dbReference type="ARBA" id="ARBA00049442"/>
    </source>
</evidence>
<dbReference type="Pfam" id="PF01488">
    <property type="entry name" value="Shikimate_DH"/>
    <property type="match status" value="1"/>
</dbReference>
<dbReference type="InterPro" id="IPR006151">
    <property type="entry name" value="Shikm_DH/Glu-tRNA_Rdtase"/>
</dbReference>
<sequence length="283" mass="29286">MAITGRTRLAGLVGWPVASSRSPLIHNEWLRRAGIDGAYVPLPVAPGGLRIALDGLRAAGFAGVNVTVPHKEDAFRLCDTLTEAARACGAANTLVFGADGLIHGDSSDGEGFLRSLRAAGIRPDAGPALLLGAGGAARAIAASLLAAGAEVSVANRTRMRAEILRDELRDAGAGPVSVLDWDSRGDALPDHALLVNTTTIGMAGDPASSCALDRAPASLAVADIVYVPRETPLLTQARARALRTVEGLGMLLHQAGVGFQAWFGVRPEVDAALERMVREDLAV</sequence>
<dbReference type="InterPro" id="IPR022893">
    <property type="entry name" value="Shikimate_DH_fam"/>
</dbReference>
<evidence type="ECO:0000259" key="10">
    <source>
        <dbReference type="Pfam" id="PF08501"/>
    </source>
</evidence>
<gene>
    <name evidence="8" type="primary">aroE</name>
    <name evidence="11" type="ORF">NFI95_01720</name>
</gene>
<evidence type="ECO:0000256" key="4">
    <source>
        <dbReference type="ARBA" id="ARBA00022857"/>
    </source>
</evidence>
<dbReference type="NCBIfam" id="TIGR00507">
    <property type="entry name" value="aroE"/>
    <property type="match status" value="1"/>
</dbReference>
<dbReference type="Pfam" id="PF08501">
    <property type="entry name" value="Shikimate_dh_N"/>
    <property type="match status" value="1"/>
</dbReference>
<feature type="binding site" evidence="8">
    <location>
        <position position="254"/>
    </location>
    <ligand>
        <name>shikimate</name>
        <dbReference type="ChEBI" id="CHEBI:36208"/>
    </ligand>
</feature>
<keyword evidence="4 8" id="KW-0521">NADP</keyword>
<feature type="binding site" evidence="8">
    <location>
        <position position="92"/>
    </location>
    <ligand>
        <name>shikimate</name>
        <dbReference type="ChEBI" id="CHEBI:36208"/>
    </ligand>
</feature>
<dbReference type="InterPro" id="IPR046346">
    <property type="entry name" value="Aminoacid_DH-like_N_sf"/>
</dbReference>
<evidence type="ECO:0000259" key="9">
    <source>
        <dbReference type="Pfam" id="PF01488"/>
    </source>
</evidence>
<dbReference type="RefSeq" id="WP_422862608.1">
    <property type="nucleotide sequence ID" value="NZ_JAMSKV010000001.1"/>
</dbReference>
<feature type="binding site" evidence="8">
    <location>
        <position position="224"/>
    </location>
    <ligand>
        <name>NADP(+)</name>
        <dbReference type="ChEBI" id="CHEBI:58349"/>
    </ligand>
</feature>
<keyword evidence="5 8" id="KW-0560">Oxidoreductase</keyword>
<organism evidence="11 12">
    <name type="scientific">Endosaccharibacter trunci</name>
    <dbReference type="NCBI Taxonomy" id="2812733"/>
    <lineage>
        <taxon>Bacteria</taxon>
        <taxon>Pseudomonadati</taxon>
        <taxon>Pseudomonadota</taxon>
        <taxon>Alphaproteobacteria</taxon>
        <taxon>Acetobacterales</taxon>
        <taxon>Acetobacteraceae</taxon>
        <taxon>Endosaccharibacter</taxon>
    </lineage>
</organism>
<evidence type="ECO:0000313" key="12">
    <source>
        <dbReference type="Proteomes" id="UP001524587"/>
    </source>
</evidence>
<proteinExistence type="inferred from homology"/>
<feature type="binding site" evidence="8">
    <location>
        <position position="247"/>
    </location>
    <ligand>
        <name>NADP(+)</name>
        <dbReference type="ChEBI" id="CHEBI:58349"/>
    </ligand>
</feature>
<comment type="function">
    <text evidence="8">Involved in the biosynthesis of the chorismate, which leads to the biosynthesis of aromatic amino acids. Catalyzes the reversible NADPH linked reduction of 3-dehydroshikimate (DHSA) to yield shikimate (SA).</text>
</comment>
<comment type="subunit">
    <text evidence="8">Homodimer.</text>
</comment>
<keyword evidence="6 8" id="KW-0057">Aromatic amino acid biosynthesis</keyword>
<dbReference type="Gene3D" id="3.40.50.720">
    <property type="entry name" value="NAD(P)-binding Rossmann-like Domain"/>
    <property type="match status" value="1"/>
</dbReference>
<dbReference type="Gene3D" id="3.40.50.10860">
    <property type="entry name" value="Leucine Dehydrogenase, chain A, domain 1"/>
    <property type="match status" value="1"/>
</dbReference>
<dbReference type="EC" id="1.1.1.25" evidence="2 8"/>